<proteinExistence type="predicted"/>
<sequence>MFSKRHTFWVCLLLLLFFKAQAQGLEDAFMEERLLEQLVEDLAPDMDVSEILERLRQYLIRPIDLNKATEQDFAALVFLTPLQINNLLLHRQQSGQYLSILELQGVDGFDLPTVRLLQRFVRVNAPSEWQRQSLRNVMQKSNYEVMLRYGRVLETQQGYQITDENRSRYLGSPDRVAVRLRMNYEKRLEVAVNMVKHAGEPFFRYEQRYGFDFYSASVLIKDVGIFKRIVVGDYALQLGQGLILWNGLHFGKGAWMASVARQGVGLLPYKSLNQSNFMRGASAVIGQGNWSFTPFVAWNKLNGNVVELDGQREIRTINYSGYSRTPTEQDYRRAINQYVYGTNIAYQRNRIKFGATWLSTTFDGYIQPNNELRNRFSFEGNQLTNVGVYYNYTFGNTYLYGEAAHSLGSGYATNNGFMASLHPKLTVVVNHRYYEANYHQFFAQSISELSTLGNERGLYTGLMYHPSRKIEWVNYLDAFSFPWLRFRADAPSSGVDFLSQLSYIWYKQGRLIFRFRHRLRQENVTDPSRPESLQADMIRNQGRIDFQYKLNEIWSIRSRAEVSYYFKELTSREFGVLFFQDLLWSSRNNKISGNMRVSYFNTESFDSRIYAYEQDVLYAASFPVYSGTGWRMYANVRWRFSKRTDLWARYAITKLPGVESIGSQLDRIEGDQRSEVKLQLRYRW</sequence>
<reference evidence="2 3" key="1">
    <citation type="submission" date="2018-04" db="EMBL/GenBank/DDBJ databases">
        <title>Sphingobacterium cortibacter sp. nov.</title>
        <authorList>
            <person name="Li Y."/>
        </authorList>
    </citation>
    <scope>NUCLEOTIDE SEQUENCE [LARGE SCALE GENOMIC DNA]</scope>
    <source>
        <strain evidence="2 3">2c-3</strain>
    </source>
</reference>
<comment type="caution">
    <text evidence="2">The sequence shown here is derived from an EMBL/GenBank/DDBJ whole genome shotgun (WGS) entry which is preliminary data.</text>
</comment>
<dbReference type="OrthoDB" id="9766750at2"/>
<protein>
    <recommendedName>
        <fullName evidence="4">Helix-hairpin-helix domain-containing protein</fullName>
    </recommendedName>
</protein>
<evidence type="ECO:0000313" key="2">
    <source>
        <dbReference type="EMBL" id="PVH26351.1"/>
    </source>
</evidence>
<dbReference type="InterPro" id="IPR010994">
    <property type="entry name" value="RuvA_2-like"/>
</dbReference>
<dbReference type="Proteomes" id="UP000245627">
    <property type="component" value="Unassembled WGS sequence"/>
</dbReference>
<gene>
    <name evidence="2" type="ORF">DC487_01615</name>
</gene>
<dbReference type="AlphaFoldDB" id="A0A2T8HLN0"/>
<dbReference type="RefSeq" id="WP_116774217.1">
    <property type="nucleotide sequence ID" value="NZ_QDKG01000001.1"/>
</dbReference>
<accession>A0A2T8HLN0</accession>
<dbReference type="SUPFAM" id="SSF47781">
    <property type="entry name" value="RuvA domain 2-like"/>
    <property type="match status" value="1"/>
</dbReference>
<keyword evidence="1" id="KW-0732">Signal</keyword>
<evidence type="ECO:0000256" key="1">
    <source>
        <dbReference type="SAM" id="SignalP"/>
    </source>
</evidence>
<keyword evidence="3" id="KW-1185">Reference proteome</keyword>
<feature type="signal peptide" evidence="1">
    <location>
        <begin position="1"/>
        <end position="22"/>
    </location>
</feature>
<feature type="chain" id="PRO_5015520955" description="Helix-hairpin-helix domain-containing protein" evidence="1">
    <location>
        <begin position="23"/>
        <end position="684"/>
    </location>
</feature>
<evidence type="ECO:0000313" key="3">
    <source>
        <dbReference type="Proteomes" id="UP000245627"/>
    </source>
</evidence>
<organism evidence="2 3">
    <name type="scientific">Sphingobacterium corticibacter</name>
    <dbReference type="NCBI Taxonomy" id="2171749"/>
    <lineage>
        <taxon>Bacteria</taxon>
        <taxon>Pseudomonadati</taxon>
        <taxon>Bacteroidota</taxon>
        <taxon>Sphingobacteriia</taxon>
        <taxon>Sphingobacteriales</taxon>
        <taxon>Sphingobacteriaceae</taxon>
        <taxon>Sphingobacterium</taxon>
    </lineage>
</organism>
<name>A0A2T8HLN0_9SPHI</name>
<dbReference type="EMBL" id="QDKG01000001">
    <property type="protein sequence ID" value="PVH26351.1"/>
    <property type="molecule type" value="Genomic_DNA"/>
</dbReference>
<evidence type="ECO:0008006" key="4">
    <source>
        <dbReference type="Google" id="ProtNLM"/>
    </source>
</evidence>